<feature type="active site" description="Proton acceptor" evidence="7">
    <location>
        <position position="250"/>
    </location>
</feature>
<keyword evidence="2 7" id="KW-0441">Lipid A biosynthesis</keyword>
<comment type="pathway">
    <text evidence="7">Bacterial outer membrane biogenesis; LPS lipid A biosynthesis.</text>
</comment>
<comment type="caution">
    <text evidence="10">The sequence shown here is derived from an EMBL/GenBank/DDBJ whole genome shotgun (WGS) entry which is preliminary data.</text>
</comment>
<feature type="domain" description="Mannose-1-phosphate guanyltransferase C-terminal" evidence="9">
    <location>
        <begin position="114"/>
        <end position="192"/>
    </location>
</feature>
<dbReference type="Pfam" id="PF00132">
    <property type="entry name" value="Hexapep"/>
    <property type="match status" value="1"/>
</dbReference>
<keyword evidence="3 7" id="KW-0808">Transferase</keyword>
<comment type="function">
    <text evidence="7">Catalyzes the N-acylation of UDP-3-O-acylglucosamine using 3-hydroxyacyl-ACP as the acyl donor. Is involved in the biosynthesis of lipid A, a phosphorylated glycolipid that anchors the lipopolysaccharide to the outer membrane of the cell.</text>
</comment>
<comment type="similarity">
    <text evidence="7">Belongs to the transferase hexapeptide repeat family. LpxD subfamily.</text>
</comment>
<dbReference type="InterPro" id="IPR011004">
    <property type="entry name" value="Trimer_LpxA-like_sf"/>
</dbReference>
<dbReference type="PANTHER" id="PTHR43378">
    <property type="entry name" value="UDP-3-O-ACYLGLUCOSAMINE N-ACYLTRANSFERASE"/>
    <property type="match status" value="1"/>
</dbReference>
<organism evidence="10 11">
    <name type="scientific">Candidatus Acididesulfobacter diazotrophicus</name>
    <dbReference type="NCBI Taxonomy" id="2597226"/>
    <lineage>
        <taxon>Bacteria</taxon>
        <taxon>Deltaproteobacteria</taxon>
        <taxon>Candidatus Acidulodesulfobacterales</taxon>
        <taxon>Candidatus Acididesulfobacter</taxon>
    </lineage>
</organism>
<evidence type="ECO:0000256" key="4">
    <source>
        <dbReference type="ARBA" id="ARBA00022737"/>
    </source>
</evidence>
<dbReference type="Proteomes" id="UP000319296">
    <property type="component" value="Unassembled WGS sequence"/>
</dbReference>
<dbReference type="EC" id="2.3.1.191" evidence="7"/>
<dbReference type="InterPro" id="IPR007691">
    <property type="entry name" value="LpxD"/>
</dbReference>
<feature type="domain" description="UDP-3-O-[3-hydroxymyristoyl] glucosamine N-acyltransferase non-repeat region" evidence="8">
    <location>
        <begin position="24"/>
        <end position="96"/>
    </location>
</feature>
<dbReference type="GO" id="GO:0016020">
    <property type="term" value="C:membrane"/>
    <property type="evidence" value="ECO:0007669"/>
    <property type="project" value="GOC"/>
</dbReference>
<reference evidence="10 11" key="1">
    <citation type="journal article" date="2019" name="ISME J.">
        <title>Insights into ecological role of a new deltaproteobacterial order Candidatus Acidulodesulfobacterales by metagenomics and metatranscriptomics.</title>
        <authorList>
            <person name="Tan S."/>
            <person name="Liu J."/>
            <person name="Fang Y."/>
            <person name="Hedlund B.P."/>
            <person name="Lian Z.H."/>
            <person name="Huang L.Y."/>
            <person name="Li J.T."/>
            <person name="Huang L.N."/>
            <person name="Li W.J."/>
            <person name="Jiang H.C."/>
            <person name="Dong H.L."/>
            <person name="Shu W.S."/>
        </authorList>
    </citation>
    <scope>NUCLEOTIDE SEQUENCE [LARGE SCALE GENOMIC DNA]</scope>
    <source>
        <strain evidence="10">AP1</strain>
    </source>
</reference>
<evidence type="ECO:0000256" key="6">
    <source>
        <dbReference type="ARBA" id="ARBA00023315"/>
    </source>
</evidence>
<protein>
    <recommendedName>
        <fullName evidence="7">UDP-3-O-acylglucosamine N-acyltransferase</fullName>
        <ecNumber evidence="7">2.3.1.191</ecNumber>
    </recommendedName>
</protein>
<evidence type="ECO:0000256" key="7">
    <source>
        <dbReference type="HAMAP-Rule" id="MF_00523"/>
    </source>
</evidence>
<evidence type="ECO:0000256" key="1">
    <source>
        <dbReference type="ARBA" id="ARBA00022516"/>
    </source>
</evidence>
<dbReference type="CDD" id="cd03352">
    <property type="entry name" value="LbH_LpxD"/>
    <property type="match status" value="1"/>
</dbReference>
<evidence type="ECO:0000256" key="3">
    <source>
        <dbReference type="ARBA" id="ARBA00022679"/>
    </source>
</evidence>
<evidence type="ECO:0000256" key="2">
    <source>
        <dbReference type="ARBA" id="ARBA00022556"/>
    </source>
</evidence>
<sequence>MDYSIKEIANLLSLNIIGKGNFADLKIKGINSLKDAGKDEISFISDRKYIRYINETKAAALIMDFSLLKDYPLENFKFIILDTKNPYLAFARASQLFYNSNNDDSSSSQFLLDDAFIDKTVIIGGDTIIYPNVCIEKESKIGKNCKIMHGVFIGQNVNIGDNVIIYPNVVVYNKSNIGNNCIIHAGSVIGSDGFGYAKDGKEYVKIVHSGNAVLEDDVEIGALTSVDRGAIGSTIIKKGTKIDNLVQIAHNVLVGENCAIASQTGIAGSSTIGDNVIMGGQVGIAGHLTVGNNVMVAAQSGISHDIKDNEVVAGSPAIPIKEWRLSMVLFKKLPELFNKIKKI</sequence>
<accession>A0A519BMI0</accession>
<dbReference type="AlphaFoldDB" id="A0A519BMI0"/>
<gene>
    <name evidence="7 10" type="primary">lpxD</name>
    <name evidence="10" type="ORF">EVG15_06005</name>
</gene>
<name>A0A519BMI0_9DELT</name>
<comment type="subunit">
    <text evidence="7">Homotrimer.</text>
</comment>
<dbReference type="SUPFAM" id="SSF51161">
    <property type="entry name" value="Trimeric LpxA-like enzymes"/>
    <property type="match status" value="1"/>
</dbReference>
<evidence type="ECO:0000256" key="5">
    <source>
        <dbReference type="ARBA" id="ARBA00023098"/>
    </source>
</evidence>
<dbReference type="UniPathway" id="UPA00973"/>
<comment type="catalytic activity">
    <reaction evidence="7">
        <text>a UDP-3-O-[(3R)-3-hydroxyacyl]-alpha-D-glucosamine + a (3R)-hydroxyacyl-[ACP] = a UDP-2-N,3-O-bis[(3R)-3-hydroxyacyl]-alpha-D-glucosamine + holo-[ACP] + H(+)</text>
        <dbReference type="Rhea" id="RHEA:53836"/>
        <dbReference type="Rhea" id="RHEA-COMP:9685"/>
        <dbReference type="Rhea" id="RHEA-COMP:9945"/>
        <dbReference type="ChEBI" id="CHEBI:15378"/>
        <dbReference type="ChEBI" id="CHEBI:64479"/>
        <dbReference type="ChEBI" id="CHEBI:78827"/>
        <dbReference type="ChEBI" id="CHEBI:137740"/>
        <dbReference type="ChEBI" id="CHEBI:137748"/>
        <dbReference type="EC" id="2.3.1.191"/>
    </reaction>
</comment>
<keyword evidence="1 7" id="KW-0444">Lipid biosynthesis</keyword>
<dbReference type="Pfam" id="PF25087">
    <property type="entry name" value="GMPPB_C"/>
    <property type="match status" value="1"/>
</dbReference>
<evidence type="ECO:0000259" key="9">
    <source>
        <dbReference type="Pfam" id="PF25087"/>
    </source>
</evidence>
<keyword evidence="5 7" id="KW-0443">Lipid metabolism</keyword>
<dbReference type="Gene3D" id="3.40.1390.10">
    <property type="entry name" value="MurE/MurF, N-terminal domain"/>
    <property type="match status" value="1"/>
</dbReference>
<dbReference type="NCBIfam" id="TIGR01853">
    <property type="entry name" value="lipid_A_lpxD"/>
    <property type="match status" value="1"/>
</dbReference>
<evidence type="ECO:0000313" key="10">
    <source>
        <dbReference type="EMBL" id="RZD18429.1"/>
    </source>
</evidence>
<dbReference type="HAMAP" id="MF_00523">
    <property type="entry name" value="LpxD"/>
    <property type="match status" value="1"/>
</dbReference>
<dbReference type="Gene3D" id="2.160.10.10">
    <property type="entry name" value="Hexapeptide repeat proteins"/>
    <property type="match status" value="1"/>
</dbReference>
<dbReference type="GO" id="GO:0016410">
    <property type="term" value="F:N-acyltransferase activity"/>
    <property type="evidence" value="ECO:0007669"/>
    <property type="project" value="InterPro"/>
</dbReference>
<dbReference type="InterPro" id="IPR001451">
    <property type="entry name" value="Hexapep"/>
</dbReference>
<proteinExistence type="inferred from homology"/>
<keyword evidence="6 7" id="KW-0012">Acyltransferase</keyword>
<dbReference type="GO" id="GO:0103118">
    <property type="term" value="F:UDP-3-O-[(3R)-3-hydroxyacyl]-glucosamine N-acyltransferase activity"/>
    <property type="evidence" value="ECO:0007669"/>
    <property type="project" value="UniProtKB-EC"/>
</dbReference>
<dbReference type="NCBIfam" id="NF002060">
    <property type="entry name" value="PRK00892.1"/>
    <property type="match status" value="1"/>
</dbReference>
<dbReference type="EMBL" id="SGBB01000009">
    <property type="protein sequence ID" value="RZD18429.1"/>
    <property type="molecule type" value="Genomic_DNA"/>
</dbReference>
<dbReference type="GO" id="GO:0009245">
    <property type="term" value="P:lipid A biosynthetic process"/>
    <property type="evidence" value="ECO:0007669"/>
    <property type="project" value="UniProtKB-UniRule"/>
</dbReference>
<dbReference type="Pfam" id="PF04613">
    <property type="entry name" value="LpxD"/>
    <property type="match status" value="1"/>
</dbReference>
<dbReference type="PANTHER" id="PTHR43378:SF2">
    <property type="entry name" value="UDP-3-O-ACYLGLUCOSAMINE N-ACYLTRANSFERASE 1, MITOCHONDRIAL-RELATED"/>
    <property type="match status" value="1"/>
</dbReference>
<evidence type="ECO:0000313" key="11">
    <source>
        <dbReference type="Proteomes" id="UP000319296"/>
    </source>
</evidence>
<dbReference type="InterPro" id="IPR020573">
    <property type="entry name" value="UDP_GlcNAc_AcTrfase_non-rep"/>
</dbReference>
<evidence type="ECO:0000259" key="8">
    <source>
        <dbReference type="Pfam" id="PF04613"/>
    </source>
</evidence>
<dbReference type="InterPro" id="IPR056729">
    <property type="entry name" value="GMPPB_C"/>
</dbReference>
<keyword evidence="4 7" id="KW-0677">Repeat</keyword>